<dbReference type="RefSeq" id="WP_171380280.1">
    <property type="nucleotide sequence ID" value="NZ_JBLZNL010000005.1"/>
</dbReference>
<dbReference type="PROSITE" id="PS50106">
    <property type="entry name" value="PDZ"/>
    <property type="match status" value="1"/>
</dbReference>
<dbReference type="InterPro" id="IPR040573">
    <property type="entry name" value="TSP_N"/>
</dbReference>
<dbReference type="GO" id="GO:0006508">
    <property type="term" value="P:proteolysis"/>
    <property type="evidence" value="ECO:0007669"/>
    <property type="project" value="UniProtKB-KW"/>
</dbReference>
<dbReference type="Pfam" id="PF11818">
    <property type="entry name" value="DUF3340"/>
    <property type="match status" value="1"/>
</dbReference>
<evidence type="ECO:0000256" key="4">
    <source>
        <dbReference type="ARBA" id="ARBA00022825"/>
    </source>
</evidence>
<dbReference type="Gene3D" id="3.90.226.10">
    <property type="entry name" value="2-enoyl-CoA Hydratase, Chain A, domain 1"/>
    <property type="match status" value="1"/>
</dbReference>
<dbReference type="NCBIfam" id="TIGR00225">
    <property type="entry name" value="prc"/>
    <property type="match status" value="1"/>
</dbReference>
<dbReference type="InterPro" id="IPR036034">
    <property type="entry name" value="PDZ_sf"/>
</dbReference>
<dbReference type="SMART" id="SM00228">
    <property type="entry name" value="PDZ"/>
    <property type="match status" value="1"/>
</dbReference>
<reference evidence="9 10" key="1">
    <citation type="submission" date="2018-11" db="EMBL/GenBank/DDBJ databases">
        <title>Genome sequencing and analysis.</title>
        <authorList>
            <person name="Huang Y.-T."/>
        </authorList>
    </citation>
    <scope>NUCLEOTIDE SEQUENCE [LARGE SCALE GENOMIC DNA]</scope>
    <source>
        <strain evidence="9 10">SHIN</strain>
    </source>
</reference>
<evidence type="ECO:0000259" key="8">
    <source>
        <dbReference type="PROSITE" id="PS50106"/>
    </source>
</evidence>
<dbReference type="SMART" id="SM00245">
    <property type="entry name" value="TSPc"/>
    <property type="match status" value="1"/>
</dbReference>
<dbReference type="CDD" id="cd06782">
    <property type="entry name" value="cpPDZ_CPP-like"/>
    <property type="match status" value="1"/>
</dbReference>
<dbReference type="GO" id="GO:0007165">
    <property type="term" value="P:signal transduction"/>
    <property type="evidence" value="ECO:0007669"/>
    <property type="project" value="TreeGrafter"/>
</dbReference>
<protein>
    <submittedName>
        <fullName evidence="9">Tail-specific protease</fullName>
    </submittedName>
</protein>
<evidence type="ECO:0000256" key="7">
    <source>
        <dbReference type="SAM" id="SignalP"/>
    </source>
</evidence>
<dbReference type="InterPro" id="IPR001478">
    <property type="entry name" value="PDZ"/>
</dbReference>
<evidence type="ECO:0000256" key="5">
    <source>
        <dbReference type="RuleBase" id="RU004404"/>
    </source>
</evidence>
<comment type="similarity">
    <text evidence="1 5">Belongs to the peptidase S41A family.</text>
</comment>
<dbReference type="AlphaFoldDB" id="A0A7Y3T904"/>
<dbReference type="GO" id="GO:0008236">
    <property type="term" value="F:serine-type peptidase activity"/>
    <property type="evidence" value="ECO:0007669"/>
    <property type="project" value="UniProtKB-KW"/>
</dbReference>
<feature type="signal peptide" evidence="7">
    <location>
        <begin position="1"/>
        <end position="20"/>
    </location>
</feature>
<dbReference type="InterPro" id="IPR005151">
    <property type="entry name" value="Tail-specific_protease"/>
</dbReference>
<keyword evidence="4 5" id="KW-0720">Serine protease</keyword>
<dbReference type="PANTHER" id="PTHR32060">
    <property type="entry name" value="TAIL-SPECIFIC PROTEASE"/>
    <property type="match status" value="1"/>
</dbReference>
<gene>
    <name evidence="9" type="ORF">EHE22_21800</name>
</gene>
<dbReference type="SUPFAM" id="SSF50156">
    <property type="entry name" value="PDZ domain-like"/>
    <property type="match status" value="1"/>
</dbReference>
<evidence type="ECO:0000256" key="2">
    <source>
        <dbReference type="ARBA" id="ARBA00022670"/>
    </source>
</evidence>
<organism evidence="9 10">
    <name type="scientific">Brucella pseudogrignonensis</name>
    <dbReference type="NCBI Taxonomy" id="419475"/>
    <lineage>
        <taxon>Bacteria</taxon>
        <taxon>Pseudomonadati</taxon>
        <taxon>Pseudomonadota</taxon>
        <taxon>Alphaproteobacteria</taxon>
        <taxon>Hyphomicrobiales</taxon>
        <taxon>Brucellaceae</taxon>
        <taxon>Brucella/Ochrobactrum group</taxon>
        <taxon>Brucella</taxon>
    </lineage>
</organism>
<dbReference type="Gene3D" id="2.30.42.10">
    <property type="match status" value="1"/>
</dbReference>
<name>A0A7Y3T904_9HYPH</name>
<evidence type="ECO:0000313" key="10">
    <source>
        <dbReference type="Proteomes" id="UP000526233"/>
    </source>
</evidence>
<keyword evidence="7" id="KW-0732">Signal</keyword>
<dbReference type="Proteomes" id="UP000526233">
    <property type="component" value="Unassembled WGS sequence"/>
</dbReference>
<feature type="region of interest" description="Disordered" evidence="6">
    <location>
        <begin position="631"/>
        <end position="671"/>
    </location>
</feature>
<dbReference type="Pfam" id="PF17804">
    <property type="entry name" value="TSP_NTD"/>
    <property type="match status" value="1"/>
</dbReference>
<dbReference type="SUPFAM" id="SSF52096">
    <property type="entry name" value="ClpP/crotonase"/>
    <property type="match status" value="1"/>
</dbReference>
<evidence type="ECO:0000256" key="6">
    <source>
        <dbReference type="SAM" id="MobiDB-lite"/>
    </source>
</evidence>
<keyword evidence="3 5" id="KW-0378">Hydrolase</keyword>
<evidence type="ECO:0000256" key="1">
    <source>
        <dbReference type="ARBA" id="ARBA00009179"/>
    </source>
</evidence>
<accession>A0A7Y3T904</accession>
<dbReference type="PANTHER" id="PTHR32060:SF22">
    <property type="entry name" value="CARBOXYL-TERMINAL-PROCESSING PEPTIDASE 3, CHLOROPLASTIC"/>
    <property type="match status" value="1"/>
</dbReference>
<dbReference type="GO" id="GO:0030288">
    <property type="term" value="C:outer membrane-bounded periplasmic space"/>
    <property type="evidence" value="ECO:0007669"/>
    <property type="project" value="TreeGrafter"/>
</dbReference>
<dbReference type="FunFam" id="3.90.226.10:FF:000090">
    <property type="entry name" value="Tail-specific protease"/>
    <property type="match status" value="1"/>
</dbReference>
<dbReference type="EMBL" id="PKQI01000004">
    <property type="protein sequence ID" value="NNV23041.1"/>
    <property type="molecule type" value="Genomic_DNA"/>
</dbReference>
<evidence type="ECO:0000256" key="3">
    <source>
        <dbReference type="ARBA" id="ARBA00022801"/>
    </source>
</evidence>
<dbReference type="InterPro" id="IPR020992">
    <property type="entry name" value="Tail_Prtase_C"/>
</dbReference>
<proteinExistence type="inferred from homology"/>
<dbReference type="Pfam" id="PF00595">
    <property type="entry name" value="PDZ"/>
    <property type="match status" value="1"/>
</dbReference>
<dbReference type="Pfam" id="PF03572">
    <property type="entry name" value="Peptidase_S41"/>
    <property type="match status" value="1"/>
</dbReference>
<evidence type="ECO:0000313" key="9">
    <source>
        <dbReference type="EMBL" id="NNV23041.1"/>
    </source>
</evidence>
<keyword evidence="2 5" id="KW-0645">Protease</keyword>
<feature type="chain" id="PRO_5030560448" evidence="7">
    <location>
        <begin position="21"/>
        <end position="692"/>
    </location>
</feature>
<feature type="domain" description="PDZ" evidence="8">
    <location>
        <begin position="232"/>
        <end position="309"/>
    </location>
</feature>
<dbReference type="InterPro" id="IPR029045">
    <property type="entry name" value="ClpP/crotonase-like_dom_sf"/>
</dbReference>
<dbReference type="CDD" id="cd07560">
    <property type="entry name" value="Peptidase_S41_CPP"/>
    <property type="match status" value="1"/>
</dbReference>
<dbReference type="GO" id="GO:0004175">
    <property type="term" value="F:endopeptidase activity"/>
    <property type="evidence" value="ECO:0007669"/>
    <property type="project" value="TreeGrafter"/>
</dbReference>
<dbReference type="InterPro" id="IPR004447">
    <property type="entry name" value="Peptidase_S41A"/>
</dbReference>
<comment type="caution">
    <text evidence="9">The sequence shown here is derived from an EMBL/GenBank/DDBJ whole genome shotgun (WGS) entry which is preliminary data.</text>
</comment>
<feature type="compositionally biased region" description="Basic and acidic residues" evidence="6">
    <location>
        <begin position="654"/>
        <end position="671"/>
    </location>
</feature>
<sequence>MRTGFISLFLILAIVSPVKALETSSAPVLKPTQQQAEAAQLTAEFLQRFHYKPVLLDDKLSARIMDRFIDALDPDRLIFLQTDVESFKTRSKEIDDGIKNQDLSIPFAIFNIYGERIDERMTFARQLLNEKFDFSSNETYSIARDKKPWPASAAERDALWRKRIKNDWLRLKLAGKDDAAIRDTLTKRYENTLARANKSKADDVFQLFMAAYTTSVDPHTDYFGANASAEFDISMKLSLVGIGAVLQERDEFTTIRELTAGGPAQLSGKLSVGDRIVGVGQGKDGAIKEVVGMRLDEVVQLIRGDKDSVVRLEILPAEAGPDGQHRIISLVRDKISLDKQAAQKSVFSLQQGEKIRKIGIIKLPAFYEDIEARRKGDKNYRSASRDVARLLGELKQEKVEGVLLDLRNNGGGSLSEAIDLTGLFVGKGPVVQQRNAKGEIQVESDKLQQAAWTGPLGVLINRGSASASEIFAAAIQDYDRGVVIGEPSFGKGTVQTVVNLDEVAQSPTPKFGELKFTIAQFFRVNGGTTQLRGVTPDIRLPGLFNLKTVGEESFDNALPWTEIKAAKYRNFGAAKALLPQLQQRHEERVKTNAEFQRFVEDVDALAKQRDKATISLNENERRAEIEAAAKRARVEGENGDDGSVDDGLQANERSLSDELAREKARKSAKDALQDEAASIVIDLADLTKSRPE</sequence>